<dbReference type="Proteomes" id="UP000053593">
    <property type="component" value="Unassembled WGS sequence"/>
</dbReference>
<gene>
    <name evidence="2" type="ORF">GYMLUDRAFT_253424</name>
</gene>
<feature type="region of interest" description="Disordered" evidence="1">
    <location>
        <begin position="1"/>
        <end position="21"/>
    </location>
</feature>
<keyword evidence="3" id="KW-1185">Reference proteome</keyword>
<proteinExistence type="predicted"/>
<dbReference type="HOGENOM" id="CLU_2758029_0_0_1"/>
<reference evidence="2 3" key="1">
    <citation type="submission" date="2014-04" db="EMBL/GenBank/DDBJ databases">
        <title>Evolutionary Origins and Diversification of the Mycorrhizal Mutualists.</title>
        <authorList>
            <consortium name="DOE Joint Genome Institute"/>
            <consortium name="Mycorrhizal Genomics Consortium"/>
            <person name="Kohler A."/>
            <person name="Kuo A."/>
            <person name="Nagy L.G."/>
            <person name="Floudas D."/>
            <person name="Copeland A."/>
            <person name="Barry K.W."/>
            <person name="Cichocki N."/>
            <person name="Veneault-Fourrey C."/>
            <person name="LaButti K."/>
            <person name="Lindquist E.A."/>
            <person name="Lipzen A."/>
            <person name="Lundell T."/>
            <person name="Morin E."/>
            <person name="Murat C."/>
            <person name="Riley R."/>
            <person name="Ohm R."/>
            <person name="Sun H."/>
            <person name="Tunlid A."/>
            <person name="Henrissat B."/>
            <person name="Grigoriev I.V."/>
            <person name="Hibbett D.S."/>
            <person name="Martin F."/>
        </authorList>
    </citation>
    <scope>NUCLEOTIDE SEQUENCE [LARGE SCALE GENOMIC DNA]</scope>
    <source>
        <strain evidence="2 3">FD-317 M1</strain>
    </source>
</reference>
<organism evidence="2 3">
    <name type="scientific">Collybiopsis luxurians FD-317 M1</name>
    <dbReference type="NCBI Taxonomy" id="944289"/>
    <lineage>
        <taxon>Eukaryota</taxon>
        <taxon>Fungi</taxon>
        <taxon>Dikarya</taxon>
        <taxon>Basidiomycota</taxon>
        <taxon>Agaricomycotina</taxon>
        <taxon>Agaricomycetes</taxon>
        <taxon>Agaricomycetidae</taxon>
        <taxon>Agaricales</taxon>
        <taxon>Marasmiineae</taxon>
        <taxon>Omphalotaceae</taxon>
        <taxon>Collybiopsis</taxon>
        <taxon>Collybiopsis luxurians</taxon>
    </lineage>
</organism>
<evidence type="ECO:0000313" key="3">
    <source>
        <dbReference type="Proteomes" id="UP000053593"/>
    </source>
</evidence>
<sequence>MSTQLLDNAMDINEQSPERGQTIIPNREQTPTQSAFLTVSEDSSRHQFPVAADEINCAIADVDVAAEHLH</sequence>
<name>A0A0D0AIH7_9AGAR</name>
<accession>A0A0D0AIH7</accession>
<dbReference type="AlphaFoldDB" id="A0A0D0AIH7"/>
<dbReference type="EMBL" id="KN834954">
    <property type="protein sequence ID" value="KIK49930.1"/>
    <property type="molecule type" value="Genomic_DNA"/>
</dbReference>
<protein>
    <submittedName>
        <fullName evidence="2">Uncharacterized protein</fullName>
    </submittedName>
</protein>
<evidence type="ECO:0000256" key="1">
    <source>
        <dbReference type="SAM" id="MobiDB-lite"/>
    </source>
</evidence>
<evidence type="ECO:0000313" key="2">
    <source>
        <dbReference type="EMBL" id="KIK49930.1"/>
    </source>
</evidence>